<feature type="domain" description="GST N-terminal" evidence="2">
    <location>
        <begin position="1"/>
        <end position="86"/>
    </location>
</feature>
<dbReference type="InterPro" id="IPR004045">
    <property type="entry name" value="Glutathione_S-Trfase_N"/>
</dbReference>
<evidence type="ECO:0000256" key="1">
    <source>
        <dbReference type="RuleBase" id="RU003494"/>
    </source>
</evidence>
<dbReference type="PROSITE" id="PS50404">
    <property type="entry name" value="GST_NTER"/>
    <property type="match status" value="1"/>
</dbReference>
<dbReference type="OrthoDB" id="9803562at2"/>
<proteinExistence type="inferred from homology"/>
<feature type="domain" description="GST C-terminal" evidence="3">
    <location>
        <begin position="89"/>
        <end position="207"/>
    </location>
</feature>
<dbReference type="Gene3D" id="1.20.1050.10">
    <property type="match status" value="1"/>
</dbReference>
<dbReference type="PROSITE" id="PS50405">
    <property type="entry name" value="GST_CTER"/>
    <property type="match status" value="1"/>
</dbReference>
<dbReference type="SFLD" id="SFLDG01151">
    <property type="entry name" value="Main.2:_Nu-like"/>
    <property type="match status" value="1"/>
</dbReference>
<dbReference type="PANTHER" id="PTHR44051">
    <property type="entry name" value="GLUTATHIONE S-TRANSFERASE-RELATED"/>
    <property type="match status" value="1"/>
</dbReference>
<keyword evidence="5" id="KW-1185">Reference proteome</keyword>
<dbReference type="InterPro" id="IPR004046">
    <property type="entry name" value="GST_C"/>
</dbReference>
<dbReference type="SFLD" id="SFLDG00358">
    <property type="entry name" value="Main_(cytGST)"/>
    <property type="match status" value="1"/>
</dbReference>
<dbReference type="SUPFAM" id="SSF47616">
    <property type="entry name" value="GST C-terminal domain-like"/>
    <property type="match status" value="1"/>
</dbReference>
<dbReference type="InterPro" id="IPR040079">
    <property type="entry name" value="Glutathione_S-Trfase"/>
</dbReference>
<gene>
    <name evidence="4" type="ORF">C8D86_10798</name>
</gene>
<comment type="caution">
    <text evidence="4">The sequence shown here is derived from an EMBL/GenBank/DDBJ whole genome shotgun (WGS) entry which is preliminary data.</text>
</comment>
<dbReference type="Proteomes" id="UP000254720">
    <property type="component" value="Unassembled WGS sequence"/>
</dbReference>
<dbReference type="PANTHER" id="PTHR44051:SF19">
    <property type="entry name" value="DISULFIDE-BOND OXIDOREDUCTASE YFCG"/>
    <property type="match status" value="1"/>
</dbReference>
<dbReference type="InterPro" id="IPR036282">
    <property type="entry name" value="Glutathione-S-Trfase_C_sf"/>
</dbReference>
<reference evidence="4 5" key="1">
    <citation type="submission" date="2018-07" db="EMBL/GenBank/DDBJ databases">
        <title>Genomic Encyclopedia of Type Strains, Phase IV (KMG-IV): sequencing the most valuable type-strain genomes for metagenomic binning, comparative biology and taxonomic classification.</title>
        <authorList>
            <person name="Goeker M."/>
        </authorList>
    </citation>
    <scope>NUCLEOTIDE SEQUENCE [LARGE SCALE GENOMIC DNA]</scope>
    <source>
        <strain evidence="4 5">DSM 16500</strain>
    </source>
</reference>
<organism evidence="4 5">
    <name type="scientific">Aquicella lusitana</name>
    <dbReference type="NCBI Taxonomy" id="254246"/>
    <lineage>
        <taxon>Bacteria</taxon>
        <taxon>Pseudomonadati</taxon>
        <taxon>Pseudomonadota</taxon>
        <taxon>Gammaproteobacteria</taxon>
        <taxon>Legionellales</taxon>
        <taxon>Coxiellaceae</taxon>
        <taxon>Aquicella</taxon>
    </lineage>
</organism>
<dbReference type="InterPro" id="IPR036249">
    <property type="entry name" value="Thioredoxin-like_sf"/>
</dbReference>
<protein>
    <submittedName>
        <fullName evidence="4">GST-like protein</fullName>
    </submittedName>
</protein>
<evidence type="ECO:0000313" key="4">
    <source>
        <dbReference type="EMBL" id="RDI45219.1"/>
    </source>
</evidence>
<accession>A0A370GPD5</accession>
<name>A0A370GPD5_9COXI</name>
<sequence>MIDFYTWKTPNGHKVAIMLEETGLPYQVHPIDLTRQEQYQPAYLKINPNNKIPAIIDQEGPHHRPFRVFESGAILLYLAEKTGRFLPSDPCRRMEAIEWLMFQVSGVGPMLGQLHHFLHFAAEKVPYAIERYANEARRLYHVMEQQLEKERYFAGDYSIADMAIFPWIHAHERQHIDLTDYPCLQRWHHTILERPAVQKGLHLLSLA</sequence>
<dbReference type="SFLD" id="SFLDS00019">
    <property type="entry name" value="Glutathione_Transferase_(cytos"/>
    <property type="match status" value="1"/>
</dbReference>
<evidence type="ECO:0000259" key="2">
    <source>
        <dbReference type="PROSITE" id="PS50404"/>
    </source>
</evidence>
<dbReference type="AlphaFoldDB" id="A0A370GPD5"/>
<dbReference type="CDD" id="cd10291">
    <property type="entry name" value="GST_C_YfcG_like"/>
    <property type="match status" value="1"/>
</dbReference>
<dbReference type="SUPFAM" id="SSF52833">
    <property type="entry name" value="Thioredoxin-like"/>
    <property type="match status" value="1"/>
</dbReference>
<comment type="similarity">
    <text evidence="1">Belongs to the GST superfamily.</text>
</comment>
<evidence type="ECO:0000313" key="5">
    <source>
        <dbReference type="Proteomes" id="UP000254720"/>
    </source>
</evidence>
<dbReference type="Pfam" id="PF00043">
    <property type="entry name" value="GST_C"/>
    <property type="match status" value="1"/>
</dbReference>
<dbReference type="InterPro" id="IPR010987">
    <property type="entry name" value="Glutathione-S-Trfase_C-like"/>
</dbReference>
<dbReference type="Pfam" id="PF02798">
    <property type="entry name" value="GST_N"/>
    <property type="match status" value="1"/>
</dbReference>
<evidence type="ECO:0000259" key="3">
    <source>
        <dbReference type="PROSITE" id="PS50405"/>
    </source>
</evidence>
<dbReference type="Gene3D" id="3.40.30.10">
    <property type="entry name" value="Glutaredoxin"/>
    <property type="match status" value="1"/>
</dbReference>
<dbReference type="EMBL" id="QQAX01000007">
    <property type="protein sequence ID" value="RDI45219.1"/>
    <property type="molecule type" value="Genomic_DNA"/>
</dbReference>
<dbReference type="CDD" id="cd03048">
    <property type="entry name" value="GST_N_Ure2p_like"/>
    <property type="match status" value="1"/>
</dbReference>
<dbReference type="RefSeq" id="WP_114834079.1">
    <property type="nucleotide sequence ID" value="NZ_LR699114.1"/>
</dbReference>